<dbReference type="InterPro" id="IPR054765">
    <property type="entry name" value="SLBB_dom"/>
</dbReference>
<gene>
    <name evidence="19" type="ORF">HHL17_08600</name>
</gene>
<evidence type="ECO:0000256" key="15">
    <source>
        <dbReference type="SAM" id="Phobius"/>
    </source>
</evidence>
<evidence type="ECO:0000256" key="8">
    <source>
        <dbReference type="ARBA" id="ARBA00023047"/>
    </source>
</evidence>
<keyword evidence="15" id="KW-1133">Transmembrane helix</keyword>
<evidence type="ECO:0000259" key="17">
    <source>
        <dbReference type="Pfam" id="PF02563"/>
    </source>
</evidence>
<dbReference type="GO" id="GO:0015159">
    <property type="term" value="F:polysaccharide transmembrane transporter activity"/>
    <property type="evidence" value="ECO:0007669"/>
    <property type="project" value="InterPro"/>
</dbReference>
<dbReference type="RefSeq" id="WP_169224327.1">
    <property type="nucleotide sequence ID" value="NZ_JABBGC010000001.1"/>
</dbReference>
<evidence type="ECO:0000256" key="14">
    <source>
        <dbReference type="ARBA" id="ARBA00023288"/>
    </source>
</evidence>
<dbReference type="Pfam" id="PF02563">
    <property type="entry name" value="Poly_export"/>
    <property type="match status" value="1"/>
</dbReference>
<proteinExistence type="inferred from homology"/>
<feature type="transmembrane region" description="Helical" evidence="15">
    <location>
        <begin position="229"/>
        <end position="250"/>
    </location>
</feature>
<dbReference type="EMBL" id="JABBGC010000001">
    <property type="protein sequence ID" value="NML37257.1"/>
    <property type="molecule type" value="Genomic_DNA"/>
</dbReference>
<feature type="domain" description="Polysaccharide export protein N-terminal" evidence="17">
    <location>
        <begin position="42"/>
        <end position="130"/>
    </location>
</feature>
<keyword evidence="12" id="KW-0564">Palmitate</keyword>
<keyword evidence="10" id="KW-0626">Porin</keyword>
<evidence type="ECO:0000256" key="3">
    <source>
        <dbReference type="ARBA" id="ARBA00022448"/>
    </source>
</evidence>
<dbReference type="GO" id="GO:0006811">
    <property type="term" value="P:monoatomic ion transport"/>
    <property type="evidence" value="ECO:0007669"/>
    <property type="project" value="UniProtKB-KW"/>
</dbReference>
<reference evidence="19 20" key="1">
    <citation type="submission" date="2020-04" db="EMBL/GenBank/DDBJ databases">
        <title>Chitinophaga sp. G-6-1-13 sp. nov., isolated from soil.</title>
        <authorList>
            <person name="Dahal R.H."/>
            <person name="Chaudhary D.K."/>
        </authorList>
    </citation>
    <scope>NUCLEOTIDE SEQUENCE [LARGE SCALE GENOMIC DNA]</scope>
    <source>
        <strain evidence="19 20">G-6-1-13</strain>
    </source>
</reference>
<keyword evidence="11 15" id="KW-0472">Membrane</keyword>
<dbReference type="InterPro" id="IPR003715">
    <property type="entry name" value="Poly_export_N"/>
</dbReference>
<dbReference type="GO" id="GO:0009279">
    <property type="term" value="C:cell outer membrane"/>
    <property type="evidence" value="ECO:0007669"/>
    <property type="project" value="UniProtKB-SubCell"/>
</dbReference>
<evidence type="ECO:0000313" key="19">
    <source>
        <dbReference type="EMBL" id="NML37257.1"/>
    </source>
</evidence>
<name>A0A848GHG6_9BACT</name>
<sequence>MTGFYKYACLLFLGVALFSCSAPRHVSYFQNAASFGKQPVEKSYKVNIQNDDLISIMVASKDTDLAVPFNKLNPDGTAYGYLVDAKGEIDFPLLGTLQVTRQTTDGLALLLKKRLISEGYIKDPTVIVRLLNFKVSVIGEVTKPGVFPVSTERITILEAIGMAGDLSIYGKRDKILVVREKDGEREMHYLDIQSTDLLSSPYYYLQQNDVVYVEPNKAKAMQGDYKTRVLPLVLSGVSVLASIASVLILVL</sequence>
<dbReference type="Gene3D" id="3.10.560.10">
    <property type="entry name" value="Outer membrane lipoprotein wza domain like"/>
    <property type="match status" value="1"/>
</dbReference>
<keyword evidence="7 16" id="KW-0732">Signal</keyword>
<keyword evidence="13" id="KW-0998">Cell outer membrane</keyword>
<evidence type="ECO:0000256" key="9">
    <source>
        <dbReference type="ARBA" id="ARBA00023065"/>
    </source>
</evidence>
<dbReference type="Proteomes" id="UP000583266">
    <property type="component" value="Unassembled WGS sequence"/>
</dbReference>
<evidence type="ECO:0000256" key="10">
    <source>
        <dbReference type="ARBA" id="ARBA00023114"/>
    </source>
</evidence>
<keyword evidence="4" id="KW-1134">Transmembrane beta strand</keyword>
<evidence type="ECO:0000259" key="18">
    <source>
        <dbReference type="Pfam" id="PF22461"/>
    </source>
</evidence>
<dbReference type="AlphaFoldDB" id="A0A848GHG6"/>
<dbReference type="GO" id="GO:0046930">
    <property type="term" value="C:pore complex"/>
    <property type="evidence" value="ECO:0007669"/>
    <property type="project" value="UniProtKB-KW"/>
</dbReference>
<dbReference type="Pfam" id="PF22461">
    <property type="entry name" value="SLBB_2"/>
    <property type="match status" value="1"/>
</dbReference>
<keyword evidence="3" id="KW-0813">Transport</keyword>
<feature type="domain" description="SLBB" evidence="18">
    <location>
        <begin position="134"/>
        <end position="213"/>
    </location>
</feature>
<evidence type="ECO:0000256" key="12">
    <source>
        <dbReference type="ARBA" id="ARBA00023139"/>
    </source>
</evidence>
<evidence type="ECO:0000313" key="20">
    <source>
        <dbReference type="Proteomes" id="UP000583266"/>
    </source>
</evidence>
<dbReference type="InterPro" id="IPR049712">
    <property type="entry name" value="Poly_export"/>
</dbReference>
<comment type="subcellular location">
    <subcellularLocation>
        <location evidence="1">Cell outer membrane</location>
        <topology evidence="1">Multi-pass membrane protein</topology>
    </subcellularLocation>
</comment>
<keyword evidence="6 15" id="KW-0812">Transmembrane</keyword>
<evidence type="ECO:0000256" key="2">
    <source>
        <dbReference type="ARBA" id="ARBA00009450"/>
    </source>
</evidence>
<evidence type="ECO:0000256" key="13">
    <source>
        <dbReference type="ARBA" id="ARBA00023237"/>
    </source>
</evidence>
<evidence type="ECO:0000256" key="11">
    <source>
        <dbReference type="ARBA" id="ARBA00023136"/>
    </source>
</evidence>
<evidence type="ECO:0000256" key="5">
    <source>
        <dbReference type="ARBA" id="ARBA00022597"/>
    </source>
</evidence>
<dbReference type="GO" id="GO:0015288">
    <property type="term" value="F:porin activity"/>
    <property type="evidence" value="ECO:0007669"/>
    <property type="project" value="UniProtKB-KW"/>
</dbReference>
<keyword evidence="8" id="KW-0625">Polysaccharide transport</keyword>
<feature type="chain" id="PRO_5032738526" evidence="16">
    <location>
        <begin position="22"/>
        <end position="251"/>
    </location>
</feature>
<comment type="caution">
    <text evidence="19">The sequence shown here is derived from an EMBL/GenBank/DDBJ whole genome shotgun (WGS) entry which is preliminary data.</text>
</comment>
<dbReference type="PANTHER" id="PTHR33619:SF3">
    <property type="entry name" value="POLYSACCHARIDE EXPORT PROTEIN GFCE-RELATED"/>
    <property type="match status" value="1"/>
</dbReference>
<keyword evidence="20" id="KW-1185">Reference proteome</keyword>
<dbReference type="PANTHER" id="PTHR33619">
    <property type="entry name" value="POLYSACCHARIDE EXPORT PROTEIN GFCE-RELATED"/>
    <property type="match status" value="1"/>
</dbReference>
<keyword evidence="9" id="KW-0406">Ion transport</keyword>
<dbReference type="PROSITE" id="PS51257">
    <property type="entry name" value="PROKAR_LIPOPROTEIN"/>
    <property type="match status" value="1"/>
</dbReference>
<keyword evidence="5" id="KW-0762">Sugar transport</keyword>
<evidence type="ECO:0000256" key="6">
    <source>
        <dbReference type="ARBA" id="ARBA00022692"/>
    </source>
</evidence>
<evidence type="ECO:0000256" key="7">
    <source>
        <dbReference type="ARBA" id="ARBA00022729"/>
    </source>
</evidence>
<accession>A0A848GHG6</accession>
<evidence type="ECO:0000256" key="16">
    <source>
        <dbReference type="SAM" id="SignalP"/>
    </source>
</evidence>
<protein>
    <submittedName>
        <fullName evidence="19">Polysaccharide export protein</fullName>
    </submittedName>
</protein>
<organism evidence="19 20">
    <name type="scientific">Chitinophaga fulva</name>
    <dbReference type="NCBI Taxonomy" id="2728842"/>
    <lineage>
        <taxon>Bacteria</taxon>
        <taxon>Pseudomonadati</taxon>
        <taxon>Bacteroidota</taxon>
        <taxon>Chitinophagia</taxon>
        <taxon>Chitinophagales</taxon>
        <taxon>Chitinophagaceae</taxon>
        <taxon>Chitinophaga</taxon>
    </lineage>
</organism>
<keyword evidence="14" id="KW-0449">Lipoprotein</keyword>
<evidence type="ECO:0000256" key="1">
    <source>
        <dbReference type="ARBA" id="ARBA00004571"/>
    </source>
</evidence>
<evidence type="ECO:0000256" key="4">
    <source>
        <dbReference type="ARBA" id="ARBA00022452"/>
    </source>
</evidence>
<comment type="similarity">
    <text evidence="2">Belongs to the BexD/CtrA/VexA family.</text>
</comment>
<feature type="signal peptide" evidence="16">
    <location>
        <begin position="1"/>
        <end position="21"/>
    </location>
</feature>